<dbReference type="SUPFAM" id="SSF52833">
    <property type="entry name" value="Thioredoxin-like"/>
    <property type="match status" value="1"/>
</dbReference>
<evidence type="ECO:0000313" key="11">
    <source>
        <dbReference type="Proteomes" id="UP000591803"/>
    </source>
</evidence>
<comment type="similarity">
    <text evidence="2 7">Belongs to the thioredoxin family. DsbC subfamily.</text>
</comment>
<evidence type="ECO:0000256" key="6">
    <source>
        <dbReference type="ARBA" id="ARBA00023284"/>
    </source>
</evidence>
<evidence type="ECO:0000256" key="5">
    <source>
        <dbReference type="ARBA" id="ARBA00023157"/>
    </source>
</evidence>
<dbReference type="Gene3D" id="3.10.450.70">
    <property type="entry name" value="Disulphide bond isomerase, DsbC/G, N-terminal"/>
    <property type="match status" value="1"/>
</dbReference>
<dbReference type="GO" id="GO:0042597">
    <property type="term" value="C:periplasmic space"/>
    <property type="evidence" value="ECO:0007669"/>
    <property type="project" value="UniProtKB-SubCell"/>
</dbReference>
<dbReference type="NCBIfam" id="NF008657">
    <property type="entry name" value="PRK11657.1"/>
    <property type="match status" value="1"/>
</dbReference>
<dbReference type="Pfam" id="PF10411">
    <property type="entry name" value="DsbC_N"/>
    <property type="match status" value="1"/>
</dbReference>
<feature type="domain" description="Disulphide bond isomerase DsbC/G N-terminal" evidence="8">
    <location>
        <begin position="23"/>
        <end position="82"/>
    </location>
</feature>
<evidence type="ECO:0000259" key="9">
    <source>
        <dbReference type="Pfam" id="PF13098"/>
    </source>
</evidence>
<dbReference type="RefSeq" id="WP_115259118.1">
    <property type="nucleotide sequence ID" value="NZ_CP055466.1"/>
</dbReference>
<gene>
    <name evidence="10" type="primary">dsbG</name>
    <name evidence="10" type="ORF">HV077_09810</name>
</gene>
<proteinExistence type="inferred from homology"/>
<dbReference type="InterPro" id="IPR012336">
    <property type="entry name" value="Thioredoxin-like_fold"/>
</dbReference>
<keyword evidence="4 7" id="KW-0574">Periplasm</keyword>
<dbReference type="PANTHER" id="PTHR35272:SF4">
    <property type="entry name" value="THIOL:DISULFIDE INTERCHANGE PROTEIN DSBG"/>
    <property type="match status" value="1"/>
</dbReference>
<evidence type="ECO:0000256" key="2">
    <source>
        <dbReference type="ARBA" id="ARBA00009813"/>
    </source>
</evidence>
<name>A0A7W3E958_CITFR</name>
<comment type="caution">
    <text evidence="10">The sequence shown here is derived from an EMBL/GenBank/DDBJ whole genome shotgun (WGS) entry which is preliminary data.</text>
</comment>
<dbReference type="InterPro" id="IPR051470">
    <property type="entry name" value="Thiol:disulfide_interchange"/>
</dbReference>
<comment type="function">
    <text evidence="7">Required for disulfide bond formation in some periplasmic proteins. Acts by transferring its disulfide bond to other proteins and is reduced in the process.</text>
</comment>
<dbReference type="AlphaFoldDB" id="A0A7W3E958"/>
<dbReference type="SUPFAM" id="SSF54423">
    <property type="entry name" value="DsbC/DsbG N-terminal domain-like"/>
    <property type="match status" value="1"/>
</dbReference>
<dbReference type="InterPro" id="IPR009094">
    <property type="entry name" value="DiS-bond_isomerase_DsbC/G_N_sf"/>
</dbReference>
<organism evidence="10 11">
    <name type="scientific">Citrobacter freundii</name>
    <dbReference type="NCBI Taxonomy" id="546"/>
    <lineage>
        <taxon>Bacteria</taxon>
        <taxon>Pseudomonadati</taxon>
        <taxon>Pseudomonadota</taxon>
        <taxon>Gammaproteobacteria</taxon>
        <taxon>Enterobacterales</taxon>
        <taxon>Enterobacteriaceae</taxon>
        <taxon>Citrobacter</taxon>
        <taxon>Citrobacter freundii complex</taxon>
    </lineage>
</organism>
<dbReference type="CDD" id="cd03020">
    <property type="entry name" value="DsbA_DsbC_DsbG"/>
    <property type="match status" value="1"/>
</dbReference>
<protein>
    <recommendedName>
        <fullName evidence="7">Thiol:disulfide interchange protein</fullName>
    </recommendedName>
</protein>
<feature type="chain" id="PRO_5043057238" description="Thiol:disulfide interchange protein" evidence="7">
    <location>
        <begin position="18"/>
        <end position="248"/>
    </location>
</feature>
<dbReference type="Pfam" id="PF13098">
    <property type="entry name" value="Thioredoxin_2"/>
    <property type="match status" value="1"/>
</dbReference>
<sequence length="248" mass="27560">MFKRTLLFALLPAVVHAEELPAPVKAIEKQGITILKPFDAPGGMKGYLGKYQDMGVTIYVTPDGKHAISGYMYNEKGENLSNTLIEKEIYAPAGREMWQRMEKASWILDGKKDAPVIVYVFADPFCPYCKQFWQQARPWVDSGKVQLRTLLVGVIKPESPATAAAILASKDPAKTWHDYEASGGKLTLKMPETPPSEQLKVLNINQKLMDDLGANVTPAIYYMSKDNTLQQAVGLPDKEKLDIIMGNN</sequence>
<evidence type="ECO:0000256" key="3">
    <source>
        <dbReference type="ARBA" id="ARBA00022729"/>
    </source>
</evidence>
<evidence type="ECO:0000256" key="7">
    <source>
        <dbReference type="RuleBase" id="RU364038"/>
    </source>
</evidence>
<evidence type="ECO:0000259" key="8">
    <source>
        <dbReference type="Pfam" id="PF10411"/>
    </source>
</evidence>
<keyword evidence="5" id="KW-1015">Disulfide bond</keyword>
<comment type="subcellular location">
    <subcellularLocation>
        <location evidence="1 7">Periplasm</location>
    </subcellularLocation>
</comment>
<feature type="domain" description="Thioredoxin-like fold" evidence="9">
    <location>
        <begin position="114"/>
        <end position="243"/>
    </location>
</feature>
<dbReference type="InterPro" id="IPR036249">
    <property type="entry name" value="Thioredoxin-like_sf"/>
</dbReference>
<feature type="signal peptide" evidence="7">
    <location>
        <begin position="1"/>
        <end position="17"/>
    </location>
</feature>
<evidence type="ECO:0000313" key="10">
    <source>
        <dbReference type="EMBL" id="MBA8062688.1"/>
    </source>
</evidence>
<dbReference type="InterPro" id="IPR018950">
    <property type="entry name" value="DiS-bond_isomerase_DsbC/G_N"/>
</dbReference>
<keyword evidence="3 7" id="KW-0732">Signal</keyword>
<dbReference type="PANTHER" id="PTHR35272">
    <property type="entry name" value="THIOL:DISULFIDE INTERCHANGE PROTEIN DSBC-RELATED"/>
    <property type="match status" value="1"/>
</dbReference>
<dbReference type="Proteomes" id="UP000591803">
    <property type="component" value="Unassembled WGS sequence"/>
</dbReference>
<reference evidence="10 11" key="1">
    <citation type="submission" date="2020-06" db="EMBL/GenBank/DDBJ databases">
        <title>REHAB project genomes.</title>
        <authorList>
            <person name="Shaw L.P."/>
        </authorList>
    </citation>
    <scope>NUCLEOTIDE SEQUENCE [LARGE SCALE GENOMIC DNA]</scope>
    <source>
        <strain evidence="10 11">RHBSTW-00116</strain>
    </source>
</reference>
<accession>A0A7W3E958</accession>
<dbReference type="Gene3D" id="3.40.30.10">
    <property type="entry name" value="Glutaredoxin"/>
    <property type="match status" value="1"/>
</dbReference>
<keyword evidence="6 7" id="KW-0676">Redox-active center</keyword>
<evidence type="ECO:0000256" key="4">
    <source>
        <dbReference type="ARBA" id="ARBA00022764"/>
    </source>
</evidence>
<evidence type="ECO:0000256" key="1">
    <source>
        <dbReference type="ARBA" id="ARBA00004418"/>
    </source>
</evidence>
<dbReference type="EMBL" id="JABXRI010000001">
    <property type="protein sequence ID" value="MBA8062688.1"/>
    <property type="molecule type" value="Genomic_DNA"/>
</dbReference>
<dbReference type="InterPro" id="IPR033954">
    <property type="entry name" value="DiS-bond_Isoase_DsbC/G"/>
</dbReference>